<dbReference type="EMBL" id="AUPC02000182">
    <property type="protein sequence ID" value="POG66839.1"/>
    <property type="molecule type" value="Genomic_DNA"/>
</dbReference>
<dbReference type="AlphaFoldDB" id="A0A2P4PN96"/>
<proteinExistence type="predicted"/>
<protein>
    <submittedName>
        <fullName evidence="1">Uncharacterized protein</fullName>
    </submittedName>
</protein>
<keyword evidence="2" id="KW-1185">Reference proteome</keyword>
<dbReference type="Proteomes" id="UP000018888">
    <property type="component" value="Unassembled WGS sequence"/>
</dbReference>
<evidence type="ECO:0000313" key="1">
    <source>
        <dbReference type="EMBL" id="POG66839.1"/>
    </source>
</evidence>
<comment type="caution">
    <text evidence="1">The sequence shown here is derived from an EMBL/GenBank/DDBJ whole genome shotgun (WGS) entry which is preliminary data.</text>
</comment>
<evidence type="ECO:0000313" key="2">
    <source>
        <dbReference type="Proteomes" id="UP000018888"/>
    </source>
</evidence>
<accession>A0A2P4PN96</accession>
<reference evidence="1 2" key="2">
    <citation type="journal article" date="2018" name="New Phytol.">
        <title>High intraspecific genome diversity in the model arbuscular mycorrhizal symbiont Rhizophagus irregularis.</title>
        <authorList>
            <person name="Chen E.C.H."/>
            <person name="Morin E."/>
            <person name="Beaudet D."/>
            <person name="Noel J."/>
            <person name="Yildirir G."/>
            <person name="Ndikumana S."/>
            <person name="Charron P."/>
            <person name="St-Onge C."/>
            <person name="Giorgi J."/>
            <person name="Kruger M."/>
            <person name="Marton T."/>
            <person name="Ropars J."/>
            <person name="Grigoriev I.V."/>
            <person name="Hainaut M."/>
            <person name="Henrissat B."/>
            <person name="Roux C."/>
            <person name="Martin F."/>
            <person name="Corradi N."/>
        </authorList>
    </citation>
    <scope>NUCLEOTIDE SEQUENCE [LARGE SCALE GENOMIC DNA]</scope>
    <source>
        <strain evidence="1 2">DAOM 197198</strain>
    </source>
</reference>
<organism evidence="1 2">
    <name type="scientific">Rhizophagus irregularis (strain DAOM 181602 / DAOM 197198 / MUCL 43194)</name>
    <name type="common">Arbuscular mycorrhizal fungus</name>
    <name type="synonym">Glomus intraradices</name>
    <dbReference type="NCBI Taxonomy" id="747089"/>
    <lineage>
        <taxon>Eukaryota</taxon>
        <taxon>Fungi</taxon>
        <taxon>Fungi incertae sedis</taxon>
        <taxon>Mucoromycota</taxon>
        <taxon>Glomeromycotina</taxon>
        <taxon>Glomeromycetes</taxon>
        <taxon>Glomerales</taxon>
        <taxon>Glomeraceae</taxon>
        <taxon>Rhizophagus</taxon>
    </lineage>
</organism>
<name>A0A2P4PN96_RHIID</name>
<sequence>MLCLLANCLHFNIKYFAYWKTVCTLVLNALPILANCLHFNVKSLPILANYSQILCLLANFV</sequence>
<reference evidence="1 2" key="1">
    <citation type="journal article" date="2013" name="Proc. Natl. Acad. Sci. U.S.A.">
        <title>Genome of an arbuscular mycorrhizal fungus provides insight into the oldest plant symbiosis.</title>
        <authorList>
            <person name="Tisserant E."/>
            <person name="Malbreil M."/>
            <person name="Kuo A."/>
            <person name="Kohler A."/>
            <person name="Symeonidi A."/>
            <person name="Balestrini R."/>
            <person name="Charron P."/>
            <person name="Duensing N."/>
            <person name="Frei Dit Frey N."/>
            <person name="Gianinazzi-Pearson V."/>
            <person name="Gilbert L.B."/>
            <person name="Handa Y."/>
            <person name="Herr J.R."/>
            <person name="Hijri M."/>
            <person name="Koul R."/>
            <person name="Kawaguchi M."/>
            <person name="Krajinski F."/>
            <person name="Lammers P.J."/>
            <person name="Masclaux F.G."/>
            <person name="Murat C."/>
            <person name="Morin E."/>
            <person name="Ndikumana S."/>
            <person name="Pagni M."/>
            <person name="Petitpierre D."/>
            <person name="Requena N."/>
            <person name="Rosikiewicz P."/>
            <person name="Riley R."/>
            <person name="Saito K."/>
            <person name="San Clemente H."/>
            <person name="Shapiro H."/>
            <person name="van Tuinen D."/>
            <person name="Becard G."/>
            <person name="Bonfante P."/>
            <person name="Paszkowski U."/>
            <person name="Shachar-Hill Y.Y."/>
            <person name="Tuskan G.A."/>
            <person name="Young P.W."/>
            <person name="Sanders I.R."/>
            <person name="Henrissat B."/>
            <person name="Rensing S.A."/>
            <person name="Grigoriev I.V."/>
            <person name="Corradi N."/>
            <person name="Roux C."/>
            <person name="Martin F."/>
        </authorList>
    </citation>
    <scope>NUCLEOTIDE SEQUENCE [LARGE SCALE GENOMIC DNA]</scope>
    <source>
        <strain evidence="1 2">DAOM 197198</strain>
    </source>
</reference>
<gene>
    <name evidence="1" type="ORF">GLOIN_2v1653260</name>
</gene>